<feature type="region of interest" description="Disordered" evidence="2">
    <location>
        <begin position="410"/>
        <end position="495"/>
    </location>
</feature>
<keyword evidence="4" id="KW-1185">Reference proteome</keyword>
<organism evidence="3 4">
    <name type="scientific">Nesidiocoris tenuis</name>
    <dbReference type="NCBI Taxonomy" id="355587"/>
    <lineage>
        <taxon>Eukaryota</taxon>
        <taxon>Metazoa</taxon>
        <taxon>Ecdysozoa</taxon>
        <taxon>Arthropoda</taxon>
        <taxon>Hexapoda</taxon>
        <taxon>Insecta</taxon>
        <taxon>Pterygota</taxon>
        <taxon>Neoptera</taxon>
        <taxon>Paraneoptera</taxon>
        <taxon>Hemiptera</taxon>
        <taxon>Heteroptera</taxon>
        <taxon>Panheteroptera</taxon>
        <taxon>Cimicomorpha</taxon>
        <taxon>Miridae</taxon>
        <taxon>Dicyphina</taxon>
        <taxon>Nesidiocoris</taxon>
    </lineage>
</organism>
<evidence type="ECO:0000313" key="3">
    <source>
        <dbReference type="EMBL" id="CAB0002329.1"/>
    </source>
</evidence>
<evidence type="ECO:0000256" key="2">
    <source>
        <dbReference type="SAM" id="MobiDB-lite"/>
    </source>
</evidence>
<feature type="compositionally biased region" description="Acidic residues" evidence="2">
    <location>
        <begin position="486"/>
        <end position="495"/>
    </location>
</feature>
<dbReference type="OrthoDB" id="10254988at2759"/>
<dbReference type="GO" id="GO:0005813">
    <property type="term" value="C:centrosome"/>
    <property type="evidence" value="ECO:0007669"/>
    <property type="project" value="TreeGrafter"/>
</dbReference>
<name>A0A6H5GL47_9HEMI</name>
<dbReference type="GO" id="GO:0005737">
    <property type="term" value="C:cytoplasm"/>
    <property type="evidence" value="ECO:0007669"/>
    <property type="project" value="TreeGrafter"/>
</dbReference>
<evidence type="ECO:0000313" key="4">
    <source>
        <dbReference type="Proteomes" id="UP000479000"/>
    </source>
</evidence>
<feature type="region of interest" description="Disordered" evidence="2">
    <location>
        <begin position="358"/>
        <end position="393"/>
    </location>
</feature>
<evidence type="ECO:0000256" key="1">
    <source>
        <dbReference type="SAM" id="Coils"/>
    </source>
</evidence>
<feature type="compositionally biased region" description="Basic and acidic residues" evidence="2">
    <location>
        <begin position="379"/>
        <end position="393"/>
    </location>
</feature>
<accession>A0A6H5GL47</accession>
<dbReference type="EMBL" id="CADCXU010011989">
    <property type="protein sequence ID" value="CAB0002329.1"/>
    <property type="molecule type" value="Genomic_DNA"/>
</dbReference>
<sequence length="495" mass="58347">MEAEEKLRATEAQLEKEQDLKAKYQPFEKEVQKLKEIVEAKSVDVDHLQGDLETALKEKAQLAKQLEKVTAHVARLSDVERDWKDLESKYLMDKATINTLQNNLVQEKLVAQQLKASMARLGLAVDQLGDPDSVLDKMLSNAEIVEAVKEKLATEGRTEGLQEENARLSVTLSTLQSQVTSLNTQHTAQKLANSQLVAEKEELSKRLDAMIDQHQQLLVDHLTLQSLHEQLTAEYEALSREKENIRGEAKRARNEARELRETEERLQNQISVLMSDVEKTKVDSSSLANLRHEHSKLKEDFRNLFTASEKMKSEFKAAQDEYKSMNSKFRTLSLEQTEVQGELSAREENIQRLEVQVAKLTNDNQRPAEPPVSAKGKTRRENHGADQKYGEPEYQKVMFDNVISFHYTQRFDPRRKRRRRRRRRSERRRARSWKRRRNSERRSRMRRRRRRSRMRWRRRRSRMRRRRRSRVRIGSRRGMRRRGGEEEGEEEEEEN</sequence>
<dbReference type="GO" id="GO:0030705">
    <property type="term" value="P:cytoskeleton-dependent intracellular transport"/>
    <property type="evidence" value="ECO:0007669"/>
    <property type="project" value="TreeGrafter"/>
</dbReference>
<dbReference type="GO" id="GO:0051959">
    <property type="term" value="F:dynein light intermediate chain binding"/>
    <property type="evidence" value="ECO:0007669"/>
    <property type="project" value="TreeGrafter"/>
</dbReference>
<dbReference type="GO" id="GO:0008017">
    <property type="term" value="F:microtubule binding"/>
    <property type="evidence" value="ECO:0007669"/>
    <property type="project" value="TreeGrafter"/>
</dbReference>
<feature type="compositionally biased region" description="Basic residues" evidence="2">
    <location>
        <begin position="413"/>
        <end position="481"/>
    </location>
</feature>
<keyword evidence="1" id="KW-0175">Coiled coil</keyword>
<protein>
    <submittedName>
        <fullName evidence="3">Uncharacterized protein</fullName>
    </submittedName>
</protein>
<dbReference type="PANTHER" id="PTHR18947">
    <property type="entry name" value="HOOK PROTEINS"/>
    <property type="match status" value="1"/>
</dbReference>
<dbReference type="Proteomes" id="UP000479000">
    <property type="component" value="Unassembled WGS sequence"/>
</dbReference>
<reference evidence="3 4" key="1">
    <citation type="submission" date="2020-02" db="EMBL/GenBank/DDBJ databases">
        <authorList>
            <person name="Ferguson B K."/>
        </authorList>
    </citation>
    <scope>NUCLEOTIDE SEQUENCE [LARGE SCALE GENOMIC DNA]</scope>
</reference>
<feature type="coiled-coil region" evidence="1">
    <location>
        <begin position="193"/>
        <end position="276"/>
    </location>
</feature>
<dbReference type="GO" id="GO:0031122">
    <property type="term" value="P:cytoplasmic microtubule organization"/>
    <property type="evidence" value="ECO:0007669"/>
    <property type="project" value="TreeGrafter"/>
</dbReference>
<dbReference type="PANTHER" id="PTHR18947:SF28">
    <property type="entry name" value="GIRDIN, ISOFORM A"/>
    <property type="match status" value="1"/>
</dbReference>
<gene>
    <name evidence="3" type="ORF">NTEN_LOCUS8116</name>
</gene>
<dbReference type="AlphaFoldDB" id="A0A6H5GL47"/>
<proteinExistence type="predicted"/>
<feature type="coiled-coil region" evidence="1">
    <location>
        <begin position="45"/>
        <end position="72"/>
    </location>
</feature>